<dbReference type="InterPro" id="IPR035965">
    <property type="entry name" value="PAS-like_dom_sf"/>
</dbReference>
<dbReference type="Gene3D" id="3.30.565.10">
    <property type="entry name" value="Histidine kinase-like ATPase, C-terminal domain"/>
    <property type="match status" value="1"/>
</dbReference>
<dbReference type="RefSeq" id="WP_187083766.1">
    <property type="nucleotide sequence ID" value="NZ_JACORU010000010.1"/>
</dbReference>
<dbReference type="NCBIfam" id="TIGR00229">
    <property type="entry name" value="sensory_box"/>
    <property type="match status" value="1"/>
</dbReference>
<evidence type="ECO:0000256" key="7">
    <source>
        <dbReference type="ARBA" id="ARBA00023136"/>
    </source>
</evidence>
<dbReference type="Proteomes" id="UP000596827">
    <property type="component" value="Unassembled WGS sequence"/>
</dbReference>
<dbReference type="PANTHER" id="PTHR42878:SF15">
    <property type="entry name" value="BACTERIOPHYTOCHROME"/>
    <property type="match status" value="1"/>
</dbReference>
<evidence type="ECO:0000256" key="1">
    <source>
        <dbReference type="ARBA" id="ARBA00000085"/>
    </source>
</evidence>
<dbReference type="GO" id="GO:0000155">
    <property type="term" value="F:phosphorelay sensor kinase activity"/>
    <property type="evidence" value="ECO:0007669"/>
    <property type="project" value="InterPro"/>
</dbReference>
<dbReference type="Gene3D" id="3.30.450.20">
    <property type="entry name" value="PAS domain"/>
    <property type="match status" value="1"/>
</dbReference>
<proteinExistence type="predicted"/>
<evidence type="ECO:0000256" key="6">
    <source>
        <dbReference type="ARBA" id="ARBA00022777"/>
    </source>
</evidence>
<evidence type="ECO:0000259" key="8">
    <source>
        <dbReference type="PROSITE" id="PS50109"/>
    </source>
</evidence>
<dbReference type="PANTHER" id="PTHR42878">
    <property type="entry name" value="TWO-COMPONENT HISTIDINE KINASE"/>
    <property type="match status" value="1"/>
</dbReference>
<dbReference type="SUPFAM" id="SSF47384">
    <property type="entry name" value="Homodimeric domain of signal transducing histidine kinase"/>
    <property type="match status" value="1"/>
</dbReference>
<dbReference type="Gene3D" id="1.10.287.130">
    <property type="match status" value="1"/>
</dbReference>
<dbReference type="AlphaFoldDB" id="A0A923MAI0"/>
<dbReference type="InterPro" id="IPR003661">
    <property type="entry name" value="HisK_dim/P_dom"/>
</dbReference>
<dbReference type="Pfam" id="PF02518">
    <property type="entry name" value="HATPase_c"/>
    <property type="match status" value="1"/>
</dbReference>
<dbReference type="PRINTS" id="PR00344">
    <property type="entry name" value="BCTRLSENSOR"/>
</dbReference>
<evidence type="ECO:0000313" key="10">
    <source>
        <dbReference type="Proteomes" id="UP000596827"/>
    </source>
</evidence>
<keyword evidence="10" id="KW-1185">Reference proteome</keyword>
<dbReference type="EMBL" id="JACORU010000010">
    <property type="protein sequence ID" value="MBC5767277.1"/>
    <property type="molecule type" value="Genomic_DNA"/>
</dbReference>
<dbReference type="InterPro" id="IPR005467">
    <property type="entry name" value="His_kinase_dom"/>
</dbReference>
<evidence type="ECO:0000256" key="2">
    <source>
        <dbReference type="ARBA" id="ARBA00004429"/>
    </source>
</evidence>
<name>A0A923MAI0_9BURK</name>
<accession>A0A923MAI0</accession>
<dbReference type="GO" id="GO:0000156">
    <property type="term" value="F:phosphorelay response regulator activity"/>
    <property type="evidence" value="ECO:0007669"/>
    <property type="project" value="TreeGrafter"/>
</dbReference>
<protein>
    <recommendedName>
        <fullName evidence="3">histidine kinase</fullName>
        <ecNumber evidence="3">2.7.13.3</ecNumber>
    </recommendedName>
</protein>
<keyword evidence="6" id="KW-0418">Kinase</keyword>
<dbReference type="SUPFAM" id="SSF55785">
    <property type="entry name" value="PYP-like sensor domain (PAS domain)"/>
    <property type="match status" value="1"/>
</dbReference>
<dbReference type="InterPro" id="IPR050351">
    <property type="entry name" value="BphY/WalK/GraS-like"/>
</dbReference>
<keyword evidence="4" id="KW-0597">Phosphoprotein</keyword>
<evidence type="ECO:0000256" key="4">
    <source>
        <dbReference type="ARBA" id="ARBA00022553"/>
    </source>
</evidence>
<dbReference type="Pfam" id="PF00512">
    <property type="entry name" value="HisKA"/>
    <property type="match status" value="1"/>
</dbReference>
<comment type="catalytic activity">
    <reaction evidence="1">
        <text>ATP + protein L-histidine = ADP + protein N-phospho-L-histidine.</text>
        <dbReference type="EC" id="2.7.13.3"/>
    </reaction>
</comment>
<evidence type="ECO:0000256" key="5">
    <source>
        <dbReference type="ARBA" id="ARBA00022679"/>
    </source>
</evidence>
<organism evidence="9 10">
    <name type="scientific">Ramlibacter albus</name>
    <dbReference type="NCBI Taxonomy" id="2079448"/>
    <lineage>
        <taxon>Bacteria</taxon>
        <taxon>Pseudomonadati</taxon>
        <taxon>Pseudomonadota</taxon>
        <taxon>Betaproteobacteria</taxon>
        <taxon>Burkholderiales</taxon>
        <taxon>Comamonadaceae</taxon>
        <taxon>Ramlibacter</taxon>
    </lineage>
</organism>
<comment type="caution">
    <text evidence="9">The sequence shown here is derived from an EMBL/GenBank/DDBJ whole genome shotgun (WGS) entry which is preliminary data.</text>
</comment>
<dbReference type="SMART" id="SM00387">
    <property type="entry name" value="HATPase_c"/>
    <property type="match status" value="1"/>
</dbReference>
<dbReference type="InterPro" id="IPR036097">
    <property type="entry name" value="HisK_dim/P_sf"/>
</dbReference>
<reference evidence="9" key="1">
    <citation type="submission" date="2020-08" db="EMBL/GenBank/DDBJ databases">
        <title>Ramlibacter sp. GTP1 16S ribosomal RNA gene genome sequencing and assembly.</title>
        <authorList>
            <person name="Kang M."/>
        </authorList>
    </citation>
    <scope>NUCLEOTIDE SEQUENCE</scope>
    <source>
        <strain evidence="9">GTP1</strain>
    </source>
</reference>
<evidence type="ECO:0000313" key="9">
    <source>
        <dbReference type="EMBL" id="MBC5767277.1"/>
    </source>
</evidence>
<dbReference type="InterPro" id="IPR036890">
    <property type="entry name" value="HATPase_C_sf"/>
</dbReference>
<evidence type="ECO:0000256" key="3">
    <source>
        <dbReference type="ARBA" id="ARBA00012438"/>
    </source>
</evidence>
<dbReference type="InterPro" id="IPR004358">
    <property type="entry name" value="Sig_transdc_His_kin-like_C"/>
</dbReference>
<dbReference type="CDD" id="cd00082">
    <property type="entry name" value="HisKA"/>
    <property type="match status" value="1"/>
</dbReference>
<dbReference type="SMART" id="SM00388">
    <property type="entry name" value="HisKA"/>
    <property type="match status" value="1"/>
</dbReference>
<dbReference type="GO" id="GO:0005886">
    <property type="term" value="C:plasma membrane"/>
    <property type="evidence" value="ECO:0007669"/>
    <property type="project" value="UniProtKB-SubCell"/>
</dbReference>
<dbReference type="EC" id="2.7.13.3" evidence="3"/>
<dbReference type="GO" id="GO:0030295">
    <property type="term" value="F:protein kinase activator activity"/>
    <property type="evidence" value="ECO:0007669"/>
    <property type="project" value="TreeGrafter"/>
</dbReference>
<comment type="subcellular location">
    <subcellularLocation>
        <location evidence="2">Cell inner membrane</location>
        <topology evidence="2">Multi-pass membrane protein</topology>
    </subcellularLocation>
</comment>
<sequence length="365" mass="40450">MVPAVSHQRQMQIVARLCAVGAWTLHLGPLRFEPSDEWLALHGCKPGARPSTHAVMRLMDPPDRSELAARLRRCAREGVAFEMVVGTRTFDGRHAFMRLIAEPCEEQAGRVTCLQGACQDVTALMERERELDVHRLRLEDLVEQRTRDLRAFSYALAHDLRAPINAMASFSQVLAERLPADAPARMQHYAQRIVANGQRAEALIAGILELIGTAQVPIDKQPVDLTAVAWQSIYHLRAREPDRDVDVDVQPGLHARADARLVVSVMENLLRNAWKFSVRSRPARIRVGRDADGAFFVSDNGIGFDAAHAQRLFEPLQRLPGSEEFAGTGVGLAAASSIVRRHGGRMWAEAEPGVGATFRFTLPDD</sequence>
<keyword evidence="7" id="KW-0472">Membrane</keyword>
<dbReference type="InterPro" id="IPR000014">
    <property type="entry name" value="PAS"/>
</dbReference>
<dbReference type="InterPro" id="IPR003594">
    <property type="entry name" value="HATPase_dom"/>
</dbReference>
<gene>
    <name evidence="9" type="ORF">H8R02_22610</name>
</gene>
<dbReference type="FunFam" id="3.30.565.10:FF:000006">
    <property type="entry name" value="Sensor histidine kinase WalK"/>
    <property type="match status" value="1"/>
</dbReference>
<keyword evidence="5" id="KW-0808">Transferase</keyword>
<dbReference type="PROSITE" id="PS50109">
    <property type="entry name" value="HIS_KIN"/>
    <property type="match status" value="1"/>
</dbReference>
<feature type="domain" description="Histidine kinase" evidence="8">
    <location>
        <begin position="155"/>
        <end position="365"/>
    </location>
</feature>
<dbReference type="SUPFAM" id="SSF55874">
    <property type="entry name" value="ATPase domain of HSP90 chaperone/DNA topoisomerase II/histidine kinase"/>
    <property type="match status" value="1"/>
</dbReference>
<dbReference type="GO" id="GO:0007234">
    <property type="term" value="P:osmosensory signaling via phosphorelay pathway"/>
    <property type="evidence" value="ECO:0007669"/>
    <property type="project" value="TreeGrafter"/>
</dbReference>